<sequence>MNIESEGATSAMASNLVMEREKEPSEQEPVVTLPARFDRVGRELRSGGRTFRVLVEARNGTVEQSNKIQSRIRESGACCQPMMMIGLYFRRWMPSSVSFLVGRLCVHARAGGLFVFQFSRAFPLARACALQMRTNQPTGRQRKEVTGGKLIERGRGGKGRVSWRGGGEEEECRELRKEEREATGDSRWQAGTVGWTAAKMAGDKPQPEQATPAASAFRATASLLLRASRASGSSRRGLGSFHPISVGLSVHSVQHASQ</sequence>
<evidence type="ECO:0000313" key="2">
    <source>
        <dbReference type="EMBL" id="KAG9255677.1"/>
    </source>
</evidence>
<keyword evidence="3" id="KW-1185">Reference proteome</keyword>
<protein>
    <submittedName>
        <fullName evidence="2">Uncharacterized protein</fullName>
    </submittedName>
</protein>
<comment type="caution">
    <text evidence="2">The sequence shown here is derived from an EMBL/GenBank/DDBJ whole genome shotgun (WGS) entry which is preliminary data.</text>
</comment>
<dbReference type="RefSeq" id="XP_046119601.1">
    <property type="nucleotide sequence ID" value="XM_046260633.1"/>
</dbReference>
<dbReference type="Proteomes" id="UP000887229">
    <property type="component" value="Unassembled WGS sequence"/>
</dbReference>
<accession>A0A9P7ZQ01</accession>
<evidence type="ECO:0000313" key="3">
    <source>
        <dbReference type="Proteomes" id="UP000887229"/>
    </source>
</evidence>
<organism evidence="2 3">
    <name type="scientific">Emericellopsis atlantica</name>
    <dbReference type="NCBI Taxonomy" id="2614577"/>
    <lineage>
        <taxon>Eukaryota</taxon>
        <taxon>Fungi</taxon>
        <taxon>Dikarya</taxon>
        <taxon>Ascomycota</taxon>
        <taxon>Pezizomycotina</taxon>
        <taxon>Sordariomycetes</taxon>
        <taxon>Hypocreomycetidae</taxon>
        <taxon>Hypocreales</taxon>
        <taxon>Bionectriaceae</taxon>
        <taxon>Emericellopsis</taxon>
    </lineage>
</organism>
<dbReference type="EMBL" id="MU251250">
    <property type="protein sequence ID" value="KAG9255677.1"/>
    <property type="molecule type" value="Genomic_DNA"/>
</dbReference>
<dbReference type="GeneID" id="70291536"/>
<name>A0A9P7ZQ01_9HYPO</name>
<gene>
    <name evidence="2" type="ORF">F5Z01DRAFT_552144</name>
</gene>
<reference evidence="2" key="1">
    <citation type="journal article" date="2021" name="IMA Fungus">
        <title>Genomic characterization of three marine fungi, including Emericellopsis atlantica sp. nov. with signatures of a generalist lifestyle and marine biomass degradation.</title>
        <authorList>
            <person name="Hagestad O.C."/>
            <person name="Hou L."/>
            <person name="Andersen J.H."/>
            <person name="Hansen E.H."/>
            <person name="Altermark B."/>
            <person name="Li C."/>
            <person name="Kuhnert E."/>
            <person name="Cox R.J."/>
            <person name="Crous P.W."/>
            <person name="Spatafora J.W."/>
            <person name="Lail K."/>
            <person name="Amirebrahimi M."/>
            <person name="Lipzen A."/>
            <person name="Pangilinan J."/>
            <person name="Andreopoulos W."/>
            <person name="Hayes R.D."/>
            <person name="Ng V."/>
            <person name="Grigoriev I.V."/>
            <person name="Jackson S.A."/>
            <person name="Sutton T.D.S."/>
            <person name="Dobson A.D.W."/>
            <person name="Rama T."/>
        </authorList>
    </citation>
    <scope>NUCLEOTIDE SEQUENCE</scope>
    <source>
        <strain evidence="2">TS7</strain>
    </source>
</reference>
<dbReference type="AlphaFoldDB" id="A0A9P7ZQ01"/>
<evidence type="ECO:0000256" key="1">
    <source>
        <dbReference type="SAM" id="MobiDB-lite"/>
    </source>
</evidence>
<proteinExistence type="predicted"/>
<feature type="region of interest" description="Disordered" evidence="1">
    <location>
        <begin position="1"/>
        <end position="28"/>
    </location>
</feature>